<proteinExistence type="predicted"/>
<dbReference type="PANTHER" id="PTHR43072">
    <property type="entry name" value="N-ACETYLTRANSFERASE"/>
    <property type="match status" value="1"/>
</dbReference>
<dbReference type="Proteomes" id="UP000295008">
    <property type="component" value="Unassembled WGS sequence"/>
</dbReference>
<dbReference type="GO" id="GO:0016747">
    <property type="term" value="F:acyltransferase activity, transferring groups other than amino-acyl groups"/>
    <property type="evidence" value="ECO:0007669"/>
    <property type="project" value="InterPro"/>
</dbReference>
<accession>A0A4R1R7Z7</accession>
<dbReference type="EMBL" id="SLUN01000034">
    <property type="protein sequence ID" value="TCL61462.1"/>
    <property type="molecule type" value="Genomic_DNA"/>
</dbReference>
<evidence type="ECO:0000259" key="3">
    <source>
        <dbReference type="PROSITE" id="PS51186"/>
    </source>
</evidence>
<dbReference type="AlphaFoldDB" id="A0A4R1R7Z7"/>
<comment type="caution">
    <text evidence="4">The sequence shown here is derived from an EMBL/GenBank/DDBJ whole genome shotgun (WGS) entry which is preliminary data.</text>
</comment>
<evidence type="ECO:0000313" key="5">
    <source>
        <dbReference type="Proteomes" id="UP000295008"/>
    </source>
</evidence>
<dbReference type="InterPro" id="IPR000182">
    <property type="entry name" value="GNAT_dom"/>
</dbReference>
<evidence type="ECO:0000256" key="1">
    <source>
        <dbReference type="ARBA" id="ARBA00022679"/>
    </source>
</evidence>
<organism evidence="4 5">
    <name type="scientific">Hydrogenispora ethanolica</name>
    <dbReference type="NCBI Taxonomy" id="1082276"/>
    <lineage>
        <taxon>Bacteria</taxon>
        <taxon>Bacillati</taxon>
        <taxon>Bacillota</taxon>
        <taxon>Hydrogenispora</taxon>
    </lineage>
</organism>
<keyword evidence="5" id="KW-1185">Reference proteome</keyword>
<dbReference type="CDD" id="cd04301">
    <property type="entry name" value="NAT_SF"/>
    <property type="match status" value="1"/>
</dbReference>
<dbReference type="SUPFAM" id="SSF55729">
    <property type="entry name" value="Acyl-CoA N-acyltransferases (Nat)"/>
    <property type="match status" value="1"/>
</dbReference>
<reference evidence="4 5" key="1">
    <citation type="submission" date="2019-03" db="EMBL/GenBank/DDBJ databases">
        <title>Genomic Encyclopedia of Type Strains, Phase IV (KMG-IV): sequencing the most valuable type-strain genomes for metagenomic binning, comparative biology and taxonomic classification.</title>
        <authorList>
            <person name="Goeker M."/>
        </authorList>
    </citation>
    <scope>NUCLEOTIDE SEQUENCE [LARGE SCALE GENOMIC DNA]</scope>
    <source>
        <strain evidence="4 5">LX-B</strain>
    </source>
</reference>
<keyword evidence="2" id="KW-0012">Acyltransferase</keyword>
<feature type="domain" description="N-acetyltransferase" evidence="3">
    <location>
        <begin position="4"/>
        <end position="165"/>
    </location>
</feature>
<gene>
    <name evidence="4" type="ORF">EDC14_103418</name>
</gene>
<keyword evidence="1 4" id="KW-0808">Transferase</keyword>
<dbReference type="Gene3D" id="3.40.630.30">
    <property type="match status" value="1"/>
</dbReference>
<dbReference type="PANTHER" id="PTHR43072:SF23">
    <property type="entry name" value="UPF0039 PROTEIN C11D3.02C"/>
    <property type="match status" value="1"/>
</dbReference>
<dbReference type="Pfam" id="PF00583">
    <property type="entry name" value="Acetyltransf_1"/>
    <property type="match status" value="1"/>
</dbReference>
<evidence type="ECO:0000313" key="4">
    <source>
        <dbReference type="EMBL" id="TCL61462.1"/>
    </source>
</evidence>
<name>A0A4R1R7Z7_HYDET</name>
<dbReference type="OrthoDB" id="9798006at2"/>
<dbReference type="InterPro" id="IPR016181">
    <property type="entry name" value="Acyl_CoA_acyltransferase"/>
</dbReference>
<evidence type="ECO:0000256" key="2">
    <source>
        <dbReference type="ARBA" id="ARBA00023315"/>
    </source>
</evidence>
<protein>
    <submittedName>
        <fullName evidence="4">Phosphinothricin acetyltransferase</fullName>
    </submittedName>
</protein>
<dbReference type="RefSeq" id="WP_132016269.1">
    <property type="nucleotide sequence ID" value="NZ_SLUN01000034.1"/>
</dbReference>
<sequence>MSAVTFEELREESLPEVLAIYTHYVQNTTATFHAHALSLAEMREVVFFDSPKYQTYAIRAASGVICGYVLLTQHKKREAYDGTAEVTIYLHPDFTGQGIGGQAIAFIEKAARERNFHVLVATICGQNAASIQLFERNGFSRCAHYREVGRKFGQLLDVVAYQKIIS</sequence>
<dbReference type="PROSITE" id="PS51186">
    <property type="entry name" value="GNAT"/>
    <property type="match status" value="1"/>
</dbReference>